<dbReference type="InterPro" id="IPR027417">
    <property type="entry name" value="P-loop_NTPase"/>
</dbReference>
<dbReference type="OrthoDB" id="5292255at2"/>
<evidence type="ECO:0000313" key="1">
    <source>
        <dbReference type="EMBL" id="TLS68687.1"/>
    </source>
</evidence>
<proteinExistence type="predicted"/>
<dbReference type="EMBL" id="VBRY01000002">
    <property type="protein sequence ID" value="TLS68687.1"/>
    <property type="molecule type" value="Genomic_DNA"/>
</dbReference>
<comment type="caution">
    <text evidence="1">The sequence shown here is derived from an EMBL/GenBank/DDBJ whole genome shotgun (WGS) entry which is preliminary data.</text>
</comment>
<name>A0A5R9GXI7_9PROT</name>
<reference evidence="1 2" key="1">
    <citation type="journal article" date="2019" name="Appl. Environ. Microbiol.">
        <title>Environmental Evidence and Genomic Insight of Iron-oxidizing Bacteria Preference Towards More Corrosion Resistant Stainless Steel at Higher Salinities.</title>
        <authorList>
            <person name="Garrison C.E."/>
            <person name="Price K.A."/>
            <person name="Field E.K."/>
        </authorList>
    </citation>
    <scope>NUCLEOTIDE SEQUENCE [LARGE SCALE GENOMIC DNA]</scope>
    <source>
        <strain evidence="1 2">P3</strain>
    </source>
</reference>
<keyword evidence="2" id="KW-1185">Reference proteome</keyword>
<protein>
    <submittedName>
        <fullName evidence="1">Glucose-inhibited division protein A</fullName>
    </submittedName>
</protein>
<dbReference type="RefSeq" id="WP_138238306.1">
    <property type="nucleotide sequence ID" value="NZ_VBRY01000002.1"/>
</dbReference>
<sequence>MSKIQMRLALSIPVSYDYGAWIRHDGVEDACNSMALWSVHGGSLWLRSQEPAGKTHLLRTVGRESGTIVPLDIAASAGRLTAWQLVEQWLIRLQGQTMWLLDVEAGTLEVAVAQALFHCVERARELQRPLAMAWRGELSSLPPELSSRLLAMKQCTLAPPPDDDALLEILHSSAGRLQWDIRQQVLQTMLTYLPRRLDILIPALKELELRSFEQHLRPGPVWLKQQLTGMAEELEQQNH</sequence>
<organism evidence="1 2">
    <name type="scientific">Mariprofundus erugo</name>
    <dbReference type="NCBI Taxonomy" id="2528639"/>
    <lineage>
        <taxon>Bacteria</taxon>
        <taxon>Pseudomonadati</taxon>
        <taxon>Pseudomonadota</taxon>
        <taxon>Candidatius Mariprofundia</taxon>
        <taxon>Mariprofundales</taxon>
        <taxon>Mariprofundaceae</taxon>
        <taxon>Mariprofundus</taxon>
    </lineage>
</organism>
<dbReference type="Proteomes" id="UP000306585">
    <property type="component" value="Unassembled WGS sequence"/>
</dbReference>
<evidence type="ECO:0000313" key="2">
    <source>
        <dbReference type="Proteomes" id="UP000306585"/>
    </source>
</evidence>
<dbReference type="SUPFAM" id="SSF52540">
    <property type="entry name" value="P-loop containing nucleoside triphosphate hydrolases"/>
    <property type="match status" value="1"/>
</dbReference>
<gene>
    <name evidence="1" type="ORF">FEF65_03030</name>
</gene>
<accession>A0A5R9GXI7</accession>
<dbReference type="AlphaFoldDB" id="A0A5R9GXI7"/>